<dbReference type="PROSITE" id="PS50088">
    <property type="entry name" value="ANK_REPEAT"/>
    <property type="match status" value="3"/>
</dbReference>
<evidence type="ECO:0000256" key="1">
    <source>
        <dbReference type="ARBA" id="ARBA00004141"/>
    </source>
</evidence>
<dbReference type="PANTHER" id="PTHR24161:SF118">
    <property type="entry name" value="PALMITOYLTRANSFERASE"/>
    <property type="match status" value="1"/>
</dbReference>
<protein>
    <recommendedName>
        <fullName evidence="8">Palmitoyltransferase</fullName>
        <ecNumber evidence="8">2.3.1.225</ecNumber>
    </recommendedName>
</protein>
<feature type="transmembrane region" description="Helical" evidence="8">
    <location>
        <begin position="480"/>
        <end position="499"/>
    </location>
</feature>
<dbReference type="EMBL" id="BFAA01000317">
    <property type="protein sequence ID" value="GCB70941.1"/>
    <property type="molecule type" value="Genomic_DNA"/>
</dbReference>
<comment type="domain">
    <text evidence="8">The DHHC domain is required for palmitoyltransferase activity.</text>
</comment>
<keyword evidence="8" id="KW-0012">Acyltransferase</keyword>
<proteinExistence type="inferred from homology"/>
<keyword evidence="6 8" id="KW-0472">Membrane</keyword>
<dbReference type="AlphaFoldDB" id="A0A401PCU2"/>
<feature type="transmembrane region" description="Helical" evidence="8">
    <location>
        <begin position="283"/>
        <end position="301"/>
    </location>
</feature>
<feature type="repeat" description="ANK" evidence="7">
    <location>
        <begin position="145"/>
        <end position="167"/>
    </location>
</feature>
<dbReference type="OMA" id="SHVLYYW"/>
<reference evidence="10 11" key="1">
    <citation type="journal article" date="2018" name="Nat. Ecol. Evol.">
        <title>Shark genomes provide insights into elasmobranch evolution and the origin of vertebrates.</title>
        <authorList>
            <person name="Hara Y"/>
            <person name="Yamaguchi K"/>
            <person name="Onimaru K"/>
            <person name="Kadota M"/>
            <person name="Koyanagi M"/>
            <person name="Keeley SD"/>
            <person name="Tatsumi K"/>
            <person name="Tanaka K"/>
            <person name="Motone F"/>
            <person name="Kageyama Y"/>
            <person name="Nozu R"/>
            <person name="Adachi N"/>
            <person name="Nishimura O"/>
            <person name="Nakagawa R"/>
            <person name="Tanegashima C"/>
            <person name="Kiyatake I"/>
            <person name="Matsumoto R"/>
            <person name="Murakumo K"/>
            <person name="Nishida K"/>
            <person name="Terakita A"/>
            <person name="Kuratani S"/>
            <person name="Sato K"/>
            <person name="Hyodo S Kuraku.S."/>
        </authorList>
    </citation>
    <scope>NUCLEOTIDE SEQUENCE [LARGE SCALE GENOMIC DNA]</scope>
</reference>
<dbReference type="PANTHER" id="PTHR24161">
    <property type="entry name" value="ANK_REP_REGION DOMAIN-CONTAINING PROTEIN-RELATED"/>
    <property type="match status" value="1"/>
</dbReference>
<feature type="transmembrane region" description="Helical" evidence="8">
    <location>
        <begin position="437"/>
        <end position="460"/>
    </location>
</feature>
<dbReference type="PROSITE" id="PS50216">
    <property type="entry name" value="DHHC"/>
    <property type="match status" value="1"/>
</dbReference>
<evidence type="ECO:0000256" key="2">
    <source>
        <dbReference type="ARBA" id="ARBA00022692"/>
    </source>
</evidence>
<keyword evidence="8" id="KW-0808">Transferase</keyword>
<comment type="similarity">
    <text evidence="8">Belongs to the DHHC palmitoyltransferase family.</text>
</comment>
<evidence type="ECO:0000313" key="11">
    <source>
        <dbReference type="Proteomes" id="UP000288216"/>
    </source>
</evidence>
<feature type="domain" description="Palmitoyltransferase DHHC" evidence="9">
    <location>
        <begin position="390"/>
        <end position="513"/>
    </location>
</feature>
<dbReference type="GO" id="GO:0016020">
    <property type="term" value="C:membrane"/>
    <property type="evidence" value="ECO:0007669"/>
    <property type="project" value="UniProtKB-SubCell"/>
</dbReference>
<dbReference type="Pfam" id="PF00023">
    <property type="entry name" value="Ank"/>
    <property type="match status" value="1"/>
</dbReference>
<dbReference type="Proteomes" id="UP000288216">
    <property type="component" value="Unassembled WGS sequence"/>
</dbReference>
<evidence type="ECO:0000256" key="5">
    <source>
        <dbReference type="ARBA" id="ARBA00023043"/>
    </source>
</evidence>
<evidence type="ECO:0000256" key="6">
    <source>
        <dbReference type="ARBA" id="ARBA00023136"/>
    </source>
</evidence>
<sequence length="553" mass="62064">MLPAVSQPHCAPSAPFAEALQRGDLPQCARWLQQDRAVLSARGWHGFTPLHHTAYRGHKALSHLLLEHGADSNLPNDAGETPFHFACRRGELGIIHEMVKRGADVTALDYQGKTALHQAVSGGSIVTIRYLEEMGQFTFRDPDRFLQTPLHIAASIGNEEVVKYLLRDSRCRVDATDIWGMTPMHVAAQTGSATICWLLLMETGFALLGSPNRDGLTPLDLAKQGKTHRHHEVAKLLSVYSKEAQNGKPKQPTGLYCRYLLLPGVLSSVVFLTASYLGQYGGIFSLVAFAALGRNVFFQYHRISHLPRSPNPMYVGTFAAGIFHSLYCFYWKILPALWPAKLLLWYMTTLATFLLWMFKELLTRDPGNLRDASCVAEYSTVTQLVQANQNPSRFCTYCELIQPEQTKHCRLCNACMVNFDHHCLFLMKCVAKDNQRLFILFLMEVFACHLTFAAMALYCLNLQYGLSLEIAQTVLSYESWVVGLALMNLATAVWELVILKDQLVMISTNSTTTFRNMANAADYTCGRRLKNVVTFLLTGRRLQSCQGKFSSQF</sequence>
<evidence type="ECO:0000256" key="8">
    <source>
        <dbReference type="RuleBase" id="RU079119"/>
    </source>
</evidence>
<dbReference type="InterPro" id="IPR001594">
    <property type="entry name" value="Palmitoyltrfase_DHHC"/>
</dbReference>
<keyword evidence="5 7" id="KW-0040">ANK repeat</keyword>
<dbReference type="SUPFAM" id="SSF48403">
    <property type="entry name" value="Ankyrin repeat"/>
    <property type="match status" value="1"/>
</dbReference>
<dbReference type="EC" id="2.3.1.225" evidence="8"/>
<dbReference type="SMART" id="SM00248">
    <property type="entry name" value="ANK"/>
    <property type="match status" value="6"/>
</dbReference>
<dbReference type="OrthoDB" id="194358at2759"/>
<keyword evidence="3" id="KW-0677">Repeat</keyword>
<dbReference type="Pfam" id="PF12796">
    <property type="entry name" value="Ank_2"/>
    <property type="match status" value="2"/>
</dbReference>
<evidence type="ECO:0000256" key="7">
    <source>
        <dbReference type="PROSITE-ProRule" id="PRU00023"/>
    </source>
</evidence>
<dbReference type="PROSITE" id="PS50297">
    <property type="entry name" value="ANK_REP_REGION"/>
    <property type="match status" value="3"/>
</dbReference>
<feature type="transmembrane region" description="Helical" evidence="8">
    <location>
        <begin position="339"/>
        <end position="358"/>
    </location>
</feature>
<comment type="catalytic activity">
    <reaction evidence="8">
        <text>L-cysteinyl-[protein] + hexadecanoyl-CoA = S-hexadecanoyl-L-cysteinyl-[protein] + CoA</text>
        <dbReference type="Rhea" id="RHEA:36683"/>
        <dbReference type="Rhea" id="RHEA-COMP:10131"/>
        <dbReference type="Rhea" id="RHEA-COMP:11032"/>
        <dbReference type="ChEBI" id="CHEBI:29950"/>
        <dbReference type="ChEBI" id="CHEBI:57287"/>
        <dbReference type="ChEBI" id="CHEBI:57379"/>
        <dbReference type="ChEBI" id="CHEBI:74151"/>
        <dbReference type="EC" id="2.3.1.225"/>
    </reaction>
</comment>
<dbReference type="Gene3D" id="1.25.40.20">
    <property type="entry name" value="Ankyrin repeat-containing domain"/>
    <property type="match status" value="2"/>
</dbReference>
<evidence type="ECO:0000313" key="10">
    <source>
        <dbReference type="EMBL" id="GCB70941.1"/>
    </source>
</evidence>
<keyword evidence="4 8" id="KW-1133">Transmembrane helix</keyword>
<dbReference type="InterPro" id="IPR002110">
    <property type="entry name" value="Ankyrin_rpt"/>
</dbReference>
<dbReference type="GO" id="GO:0019706">
    <property type="term" value="F:protein-cysteine S-palmitoyltransferase activity"/>
    <property type="evidence" value="ECO:0007669"/>
    <property type="project" value="UniProtKB-EC"/>
</dbReference>
<feature type="transmembrane region" description="Helical" evidence="8">
    <location>
        <begin position="313"/>
        <end position="333"/>
    </location>
</feature>
<evidence type="ECO:0000256" key="3">
    <source>
        <dbReference type="ARBA" id="ARBA00022737"/>
    </source>
</evidence>
<keyword evidence="2 8" id="KW-0812">Transmembrane</keyword>
<dbReference type="Pfam" id="PF01529">
    <property type="entry name" value="DHHC"/>
    <property type="match status" value="1"/>
</dbReference>
<dbReference type="STRING" id="75743.A0A401PCU2"/>
<comment type="caution">
    <text evidence="10">The sequence shown here is derived from an EMBL/GenBank/DDBJ whole genome shotgun (WGS) entry which is preliminary data.</text>
</comment>
<keyword evidence="11" id="KW-1185">Reference proteome</keyword>
<dbReference type="InterPro" id="IPR036770">
    <property type="entry name" value="Ankyrin_rpt-contain_sf"/>
</dbReference>
<accession>A0A401PCU2</accession>
<evidence type="ECO:0000259" key="9">
    <source>
        <dbReference type="Pfam" id="PF01529"/>
    </source>
</evidence>
<feature type="repeat" description="ANK" evidence="7">
    <location>
        <begin position="78"/>
        <end position="110"/>
    </location>
</feature>
<comment type="subcellular location">
    <subcellularLocation>
        <location evidence="1">Membrane</location>
        <topology evidence="1">Multi-pass membrane protein</topology>
    </subcellularLocation>
</comment>
<organism evidence="10 11">
    <name type="scientific">Scyliorhinus torazame</name>
    <name type="common">Cloudy catshark</name>
    <name type="synonym">Catulus torazame</name>
    <dbReference type="NCBI Taxonomy" id="75743"/>
    <lineage>
        <taxon>Eukaryota</taxon>
        <taxon>Metazoa</taxon>
        <taxon>Chordata</taxon>
        <taxon>Craniata</taxon>
        <taxon>Vertebrata</taxon>
        <taxon>Chondrichthyes</taxon>
        <taxon>Elasmobranchii</taxon>
        <taxon>Galeomorphii</taxon>
        <taxon>Galeoidea</taxon>
        <taxon>Carcharhiniformes</taxon>
        <taxon>Scyliorhinidae</taxon>
        <taxon>Scyliorhinus</taxon>
    </lineage>
</organism>
<feature type="repeat" description="ANK" evidence="7">
    <location>
        <begin position="45"/>
        <end position="77"/>
    </location>
</feature>
<gene>
    <name evidence="10" type="ORF">scyTo_0001413</name>
</gene>
<evidence type="ECO:0000256" key="4">
    <source>
        <dbReference type="ARBA" id="ARBA00022989"/>
    </source>
</evidence>
<name>A0A401PCU2_SCYTO</name>